<name>A0A7K1Y6N2_9SPHI</name>
<evidence type="ECO:0000313" key="1">
    <source>
        <dbReference type="EMBL" id="MXV50236.1"/>
    </source>
</evidence>
<dbReference type="Proteomes" id="UP000466586">
    <property type="component" value="Unassembled WGS sequence"/>
</dbReference>
<dbReference type="EMBL" id="WVHT01000002">
    <property type="protein sequence ID" value="MXV50236.1"/>
    <property type="molecule type" value="Genomic_DNA"/>
</dbReference>
<protein>
    <submittedName>
        <fullName evidence="1">Uncharacterized protein</fullName>
    </submittedName>
</protein>
<reference evidence="1 2" key="1">
    <citation type="submission" date="2019-11" db="EMBL/GenBank/DDBJ databases">
        <title>Pedobacter sp. HMF7647 Genome sequencing and assembly.</title>
        <authorList>
            <person name="Kang H."/>
            <person name="Kim H."/>
            <person name="Joh K."/>
        </authorList>
    </citation>
    <scope>NUCLEOTIDE SEQUENCE [LARGE SCALE GENOMIC DNA]</scope>
    <source>
        <strain evidence="1 2">HMF7647</strain>
    </source>
</reference>
<accession>A0A7K1Y6N2</accession>
<keyword evidence="2" id="KW-1185">Reference proteome</keyword>
<dbReference type="PROSITE" id="PS51257">
    <property type="entry name" value="PROKAR_LIPOPROTEIN"/>
    <property type="match status" value="1"/>
</dbReference>
<organism evidence="1 2">
    <name type="scientific">Hufsiella arboris</name>
    <dbReference type="NCBI Taxonomy" id="2695275"/>
    <lineage>
        <taxon>Bacteria</taxon>
        <taxon>Pseudomonadati</taxon>
        <taxon>Bacteroidota</taxon>
        <taxon>Sphingobacteriia</taxon>
        <taxon>Sphingobacteriales</taxon>
        <taxon>Sphingobacteriaceae</taxon>
        <taxon>Hufsiella</taxon>
    </lineage>
</organism>
<comment type="caution">
    <text evidence="1">The sequence shown here is derived from an EMBL/GenBank/DDBJ whole genome shotgun (WGS) entry which is preliminary data.</text>
</comment>
<proteinExistence type="predicted"/>
<dbReference type="RefSeq" id="WP_160843417.1">
    <property type="nucleotide sequence ID" value="NZ_WVHT01000002.1"/>
</dbReference>
<dbReference type="AlphaFoldDB" id="A0A7K1Y6N2"/>
<sequence length="597" mass="67441">MKRLLFFCSVFLIAACKKEYFSNDKSDPAGIEISSVTFPSFIKSSWRNVLGGKGLIEFEYKIENDSTINNIQDSLEIKDINAYKRNLKSGKYDITLKPKCYGLADTFLRFEATLKGLSVTKKEAISLTVTTNDGLITIDKDYVKDGTIPTFKEEGGSKNFRLGLSSGFYFLYVKGGTKGALSFRSTAIDQGYKKAVSVKKNNHYNLIVNKKDATSIEVCFGPFEYHDQAKKLLVTIDGGPYVLTNFKKAIFVAADENGSILSSAEFTTKSQIVKLYSNGDFSKDRLNIFKIAFSKESLKPIVTGFIQIKKGSILEMGKSYFLKMAPSGGQFKVSMAKQSVFEKLIISTNKNSQNFDFIPDSTSLKIQNYSYSSDSKLYLQVKKNNITQYDFFDIQKGSKNIIINPDKCSKTPVQKTIMMGGTECGVSIYARPNKLYNDGYRVYEGNTMGDRIDIFIPKEKFETYAVFMSCIKNSLTYINTYNKPEIPSSFIPINASAKIGGSYLSDIDISIKGTYSYYSAFFNNQSFSLNILSPSTAKYFKYKLPDFSNFFDAFTYNSTDLKFSGLYIYEKENFNERKLNDLSSDFDMSYNQKIIIY</sequence>
<gene>
    <name evidence="1" type="ORF">GS399_04575</name>
</gene>
<evidence type="ECO:0000313" key="2">
    <source>
        <dbReference type="Proteomes" id="UP000466586"/>
    </source>
</evidence>